<evidence type="ECO:0000256" key="4">
    <source>
        <dbReference type="ARBA" id="ARBA00022692"/>
    </source>
</evidence>
<dbReference type="CDD" id="cd02440">
    <property type="entry name" value="AdoMet_MTases"/>
    <property type="match status" value="1"/>
</dbReference>
<dbReference type="InterPro" id="IPR029063">
    <property type="entry name" value="SAM-dependent_MTases_sf"/>
</dbReference>
<dbReference type="SUPFAM" id="SSF53335">
    <property type="entry name" value="S-adenosyl-L-methionine-dependent methyltransferases"/>
    <property type="match status" value="1"/>
</dbReference>
<sequence>CTNKSVFDFGCGTGVLAIFAKLKGASKVIGIDNDAWSVENAIENCQKNNCNDIQISIDDISTFNEKFDVIEANINLNILLLYMKNLQDLLSPNGDLFLSGILIDDIKTIENALIPLNMYVVSSKQKKTWASLHIKNRSIPTAVWVSKYFFNIDIRDYGSGNAGATNTLRVLGSKAGAFVFAIDMIKGFIAVDLAYFIARYQMSNVELTNFQVILGIAAVVGHIFPIWANFKGGKGIATLFGMILAIQPMVAGSLVIVFFAMLFLTRYVSLSSISASIAFPVLIFFIFREPEIMYRLFALATAILVVLTHHKNINRLLAGNE</sequence>
<dbReference type="Pfam" id="PF02660">
    <property type="entry name" value="G3P_acyltransf"/>
    <property type="match status" value="1"/>
</dbReference>
<evidence type="ECO:0000256" key="10">
    <source>
        <dbReference type="SAM" id="Phobius"/>
    </source>
</evidence>
<dbReference type="EMBL" id="LR920002">
    <property type="protein sequence ID" value="CAD7255242.1"/>
    <property type="molecule type" value="Genomic_DNA"/>
</dbReference>
<evidence type="ECO:0000313" key="11">
    <source>
        <dbReference type="EMBL" id="CAD7255242.1"/>
    </source>
</evidence>
<dbReference type="EMBL" id="CAJPEV010020484">
    <property type="protein sequence ID" value="CAG0907996.1"/>
    <property type="molecule type" value="Genomic_DNA"/>
</dbReference>
<feature type="transmembrane region" description="Helical" evidence="10">
    <location>
        <begin position="210"/>
        <end position="230"/>
    </location>
</feature>
<feature type="non-terminal residue" evidence="11">
    <location>
        <position position="321"/>
    </location>
</feature>
<dbReference type="NCBIfam" id="TIGR00023">
    <property type="entry name" value="glycerol-3-phosphate 1-O-acyltransferase PlsY"/>
    <property type="match status" value="1"/>
</dbReference>
<feature type="transmembrane region" description="Helical" evidence="10">
    <location>
        <begin position="292"/>
        <end position="308"/>
    </location>
</feature>
<dbReference type="Gene3D" id="3.40.50.150">
    <property type="entry name" value="Vaccinia Virus protein VP39"/>
    <property type="match status" value="1"/>
</dbReference>
<protein>
    <submittedName>
        <fullName evidence="11">Uncharacterized protein</fullName>
    </submittedName>
</protein>
<dbReference type="PANTHER" id="PTHR30309">
    <property type="entry name" value="INNER MEMBRANE PROTEIN YGIH"/>
    <property type="match status" value="1"/>
</dbReference>
<evidence type="ECO:0000256" key="7">
    <source>
        <dbReference type="ARBA" id="ARBA00023136"/>
    </source>
</evidence>
<dbReference type="Pfam" id="PF06325">
    <property type="entry name" value="PrmA"/>
    <property type="match status" value="1"/>
</dbReference>
<dbReference type="GO" id="GO:0008654">
    <property type="term" value="P:phospholipid biosynthetic process"/>
    <property type="evidence" value="ECO:0007669"/>
    <property type="project" value="UniProtKB-KW"/>
</dbReference>
<dbReference type="GO" id="GO:0043772">
    <property type="term" value="F:acyl-phosphate glycerol-3-phosphate acyltransferase activity"/>
    <property type="evidence" value="ECO:0007669"/>
    <property type="project" value="InterPro"/>
</dbReference>
<dbReference type="OrthoDB" id="8300497at2759"/>
<dbReference type="GO" id="GO:0005886">
    <property type="term" value="C:plasma membrane"/>
    <property type="evidence" value="ECO:0007669"/>
    <property type="project" value="InterPro"/>
</dbReference>
<gene>
    <name evidence="11" type="ORF">DSTB1V02_LOCUS14987</name>
</gene>
<feature type="transmembrane region" description="Helical" evidence="10">
    <location>
        <begin position="175"/>
        <end position="198"/>
    </location>
</feature>
<keyword evidence="3" id="KW-0808">Transferase</keyword>
<feature type="transmembrane region" description="Helical" evidence="10">
    <location>
        <begin position="267"/>
        <end position="286"/>
    </location>
</feature>
<evidence type="ECO:0000256" key="5">
    <source>
        <dbReference type="ARBA" id="ARBA00022989"/>
    </source>
</evidence>
<keyword evidence="5 10" id="KW-1133">Transmembrane helix</keyword>
<evidence type="ECO:0000313" key="12">
    <source>
        <dbReference type="Proteomes" id="UP000677054"/>
    </source>
</evidence>
<evidence type="ECO:0000256" key="8">
    <source>
        <dbReference type="ARBA" id="ARBA00023209"/>
    </source>
</evidence>
<keyword evidence="1" id="KW-1003">Cell membrane</keyword>
<dbReference type="HAMAP" id="MF_01043">
    <property type="entry name" value="PlsY"/>
    <property type="match status" value="1"/>
</dbReference>
<evidence type="ECO:0000256" key="1">
    <source>
        <dbReference type="ARBA" id="ARBA00022475"/>
    </source>
</evidence>
<evidence type="ECO:0000256" key="3">
    <source>
        <dbReference type="ARBA" id="ARBA00022679"/>
    </source>
</evidence>
<proteinExistence type="inferred from homology"/>
<dbReference type="SMART" id="SM01207">
    <property type="entry name" value="G3P_acyltransf"/>
    <property type="match status" value="1"/>
</dbReference>
<reference evidence="11" key="1">
    <citation type="submission" date="2020-11" db="EMBL/GenBank/DDBJ databases">
        <authorList>
            <person name="Tran Van P."/>
        </authorList>
    </citation>
    <scope>NUCLEOTIDE SEQUENCE</scope>
</reference>
<feature type="transmembrane region" description="Helical" evidence="10">
    <location>
        <begin position="236"/>
        <end position="260"/>
    </location>
</feature>
<keyword evidence="2" id="KW-0444">Lipid biosynthesis</keyword>
<keyword evidence="12" id="KW-1185">Reference proteome</keyword>
<dbReference type="InterPro" id="IPR003811">
    <property type="entry name" value="G3P_acylTferase_PlsY"/>
</dbReference>
<dbReference type="AlphaFoldDB" id="A0A7R9FU55"/>
<keyword evidence="4 10" id="KW-0812">Transmembrane</keyword>
<dbReference type="PANTHER" id="PTHR30309:SF0">
    <property type="entry name" value="GLYCEROL-3-PHOSPHATE ACYLTRANSFERASE-RELATED"/>
    <property type="match status" value="1"/>
</dbReference>
<evidence type="ECO:0000256" key="2">
    <source>
        <dbReference type="ARBA" id="ARBA00022516"/>
    </source>
</evidence>
<keyword evidence="9" id="KW-1208">Phospholipid metabolism</keyword>
<feature type="non-terminal residue" evidence="11">
    <location>
        <position position="1"/>
    </location>
</feature>
<keyword evidence="8" id="KW-0594">Phospholipid biosynthesis</keyword>
<accession>A0A7R9FU55</accession>
<evidence type="ECO:0000256" key="6">
    <source>
        <dbReference type="ARBA" id="ARBA00023098"/>
    </source>
</evidence>
<keyword evidence="6" id="KW-0443">Lipid metabolism</keyword>
<name>A0A7R9FU55_9CRUS</name>
<evidence type="ECO:0000256" key="9">
    <source>
        <dbReference type="ARBA" id="ARBA00023264"/>
    </source>
</evidence>
<dbReference type="Proteomes" id="UP000677054">
    <property type="component" value="Unassembled WGS sequence"/>
</dbReference>
<organism evidence="11">
    <name type="scientific">Darwinula stevensoni</name>
    <dbReference type="NCBI Taxonomy" id="69355"/>
    <lineage>
        <taxon>Eukaryota</taxon>
        <taxon>Metazoa</taxon>
        <taxon>Ecdysozoa</taxon>
        <taxon>Arthropoda</taxon>
        <taxon>Crustacea</taxon>
        <taxon>Oligostraca</taxon>
        <taxon>Ostracoda</taxon>
        <taxon>Podocopa</taxon>
        <taxon>Podocopida</taxon>
        <taxon>Darwinulocopina</taxon>
        <taxon>Darwinuloidea</taxon>
        <taxon>Darwinulidae</taxon>
        <taxon>Darwinula</taxon>
    </lineage>
</organism>
<keyword evidence="7 10" id="KW-0472">Membrane</keyword>